<dbReference type="Pfam" id="PF08240">
    <property type="entry name" value="ADH_N"/>
    <property type="match status" value="1"/>
</dbReference>
<proteinExistence type="inferred from homology"/>
<comment type="cofactor">
    <cofactor evidence="1">
        <name>Zn(2+)</name>
        <dbReference type="ChEBI" id="CHEBI:29105"/>
    </cofactor>
</comment>
<dbReference type="InterPro" id="IPR020843">
    <property type="entry name" value="ER"/>
</dbReference>
<comment type="similarity">
    <text evidence="2">Belongs to the zinc-containing alcohol dehydrogenase family.</text>
</comment>
<dbReference type="OrthoDB" id="1879366at2759"/>
<dbReference type="InterPro" id="IPR013149">
    <property type="entry name" value="ADH-like_C"/>
</dbReference>
<evidence type="ECO:0000256" key="1">
    <source>
        <dbReference type="ARBA" id="ARBA00001947"/>
    </source>
</evidence>
<protein>
    <submittedName>
        <fullName evidence="7">GroES-like protein</fullName>
    </submittedName>
</protein>
<keyword evidence="3" id="KW-0479">Metal-binding</keyword>
<gene>
    <name evidence="7" type="ORF">EJ04DRAFT_598809</name>
</gene>
<dbReference type="GO" id="GO:0005737">
    <property type="term" value="C:cytoplasm"/>
    <property type="evidence" value="ECO:0007669"/>
    <property type="project" value="TreeGrafter"/>
</dbReference>
<dbReference type="InterPro" id="IPR011032">
    <property type="entry name" value="GroES-like_sf"/>
</dbReference>
<evidence type="ECO:0000256" key="2">
    <source>
        <dbReference type="ARBA" id="ARBA00008072"/>
    </source>
</evidence>
<dbReference type="AlphaFoldDB" id="A0A9P4QY57"/>
<dbReference type="SUPFAM" id="SSF51735">
    <property type="entry name" value="NAD(P)-binding Rossmann-fold domains"/>
    <property type="match status" value="1"/>
</dbReference>
<dbReference type="InterPro" id="IPR013154">
    <property type="entry name" value="ADH-like_N"/>
</dbReference>
<evidence type="ECO:0000313" key="7">
    <source>
        <dbReference type="EMBL" id="KAF2736068.1"/>
    </source>
</evidence>
<sequence length="350" mass="37610">MATPEIPKTMKAIQLMKYKTKLQLNEILVPTMKDNDILVKIAAAGWCHTDTQVWEGVYESPTPIVPSHEPVGTVVAVGPKAGDKWKIGQRVGPIFMQHACHSCWGCETTNDLRHCINKDMRGLMQDGGFAEYMIGDPDNTVAIPDSISFEQAAPLMCAGHTVWTGIERAEVPTTEAIGIIGVGGLGSLGIQFAKALGHPVVAIDNRPEGRALATEASLKADLVIDSNDPDAVDKVKDWAGKGGLAAVVVCCDDVPVGEWSLKLLRPFGKCVPLGLPPDGFKCNAFDLVFQNLTVVGSVVGTKAGLEKVLETVAKYNIKSHVTTFSLEEAVDLPDIYVQGHVKGRMVLKMD</sequence>
<organism evidence="7 8">
    <name type="scientific">Polyplosphaeria fusca</name>
    <dbReference type="NCBI Taxonomy" id="682080"/>
    <lineage>
        <taxon>Eukaryota</taxon>
        <taxon>Fungi</taxon>
        <taxon>Dikarya</taxon>
        <taxon>Ascomycota</taxon>
        <taxon>Pezizomycotina</taxon>
        <taxon>Dothideomycetes</taxon>
        <taxon>Pleosporomycetidae</taxon>
        <taxon>Pleosporales</taxon>
        <taxon>Tetraplosphaeriaceae</taxon>
        <taxon>Polyplosphaeria</taxon>
    </lineage>
</organism>
<dbReference type="Proteomes" id="UP000799444">
    <property type="component" value="Unassembled WGS sequence"/>
</dbReference>
<dbReference type="Gene3D" id="3.90.180.10">
    <property type="entry name" value="Medium-chain alcohol dehydrogenases, catalytic domain"/>
    <property type="match status" value="1"/>
</dbReference>
<evidence type="ECO:0000256" key="5">
    <source>
        <dbReference type="ARBA" id="ARBA00023002"/>
    </source>
</evidence>
<dbReference type="PANTHER" id="PTHR42940:SF8">
    <property type="entry name" value="VACUOLAR PROTEIN SORTING-ASSOCIATED PROTEIN 11"/>
    <property type="match status" value="1"/>
</dbReference>
<dbReference type="Gene3D" id="3.40.50.720">
    <property type="entry name" value="NAD(P)-binding Rossmann-like Domain"/>
    <property type="match status" value="1"/>
</dbReference>
<evidence type="ECO:0000256" key="3">
    <source>
        <dbReference type="ARBA" id="ARBA00022723"/>
    </source>
</evidence>
<evidence type="ECO:0000313" key="8">
    <source>
        <dbReference type="Proteomes" id="UP000799444"/>
    </source>
</evidence>
<dbReference type="GO" id="GO:0046872">
    <property type="term" value="F:metal ion binding"/>
    <property type="evidence" value="ECO:0007669"/>
    <property type="project" value="UniProtKB-KW"/>
</dbReference>
<comment type="caution">
    <text evidence="7">The sequence shown here is derived from an EMBL/GenBank/DDBJ whole genome shotgun (WGS) entry which is preliminary data.</text>
</comment>
<dbReference type="InterPro" id="IPR036291">
    <property type="entry name" value="NAD(P)-bd_dom_sf"/>
</dbReference>
<keyword evidence="4" id="KW-0862">Zinc</keyword>
<reference evidence="7" key="1">
    <citation type="journal article" date="2020" name="Stud. Mycol.">
        <title>101 Dothideomycetes genomes: a test case for predicting lifestyles and emergence of pathogens.</title>
        <authorList>
            <person name="Haridas S."/>
            <person name="Albert R."/>
            <person name="Binder M."/>
            <person name="Bloem J."/>
            <person name="Labutti K."/>
            <person name="Salamov A."/>
            <person name="Andreopoulos B."/>
            <person name="Baker S."/>
            <person name="Barry K."/>
            <person name="Bills G."/>
            <person name="Bluhm B."/>
            <person name="Cannon C."/>
            <person name="Castanera R."/>
            <person name="Culley D."/>
            <person name="Daum C."/>
            <person name="Ezra D."/>
            <person name="Gonzalez J."/>
            <person name="Henrissat B."/>
            <person name="Kuo A."/>
            <person name="Liang C."/>
            <person name="Lipzen A."/>
            <person name="Lutzoni F."/>
            <person name="Magnuson J."/>
            <person name="Mondo S."/>
            <person name="Nolan M."/>
            <person name="Ohm R."/>
            <person name="Pangilinan J."/>
            <person name="Park H.-J."/>
            <person name="Ramirez L."/>
            <person name="Alfaro M."/>
            <person name="Sun H."/>
            <person name="Tritt A."/>
            <person name="Yoshinaga Y."/>
            <person name="Zwiers L.-H."/>
            <person name="Turgeon B."/>
            <person name="Goodwin S."/>
            <person name="Spatafora J."/>
            <person name="Crous P."/>
            <person name="Grigoriev I."/>
        </authorList>
    </citation>
    <scope>NUCLEOTIDE SEQUENCE</scope>
    <source>
        <strain evidence="7">CBS 125425</strain>
    </source>
</reference>
<feature type="domain" description="Enoyl reductase (ER)" evidence="6">
    <location>
        <begin position="19"/>
        <end position="347"/>
    </location>
</feature>
<keyword evidence="5" id="KW-0560">Oxidoreductase</keyword>
<evidence type="ECO:0000259" key="6">
    <source>
        <dbReference type="SMART" id="SM00829"/>
    </source>
</evidence>
<evidence type="ECO:0000256" key="4">
    <source>
        <dbReference type="ARBA" id="ARBA00022833"/>
    </source>
</evidence>
<keyword evidence="8" id="KW-1185">Reference proteome</keyword>
<dbReference type="EMBL" id="ML996129">
    <property type="protein sequence ID" value="KAF2736068.1"/>
    <property type="molecule type" value="Genomic_DNA"/>
</dbReference>
<name>A0A9P4QY57_9PLEO</name>
<dbReference type="SUPFAM" id="SSF50129">
    <property type="entry name" value="GroES-like"/>
    <property type="match status" value="1"/>
</dbReference>
<accession>A0A9P4QY57</accession>
<dbReference type="Pfam" id="PF00107">
    <property type="entry name" value="ADH_zinc_N"/>
    <property type="match status" value="1"/>
</dbReference>
<dbReference type="GO" id="GO:0004022">
    <property type="term" value="F:alcohol dehydrogenase (NAD+) activity"/>
    <property type="evidence" value="ECO:0007669"/>
    <property type="project" value="TreeGrafter"/>
</dbReference>
<dbReference type="SMART" id="SM00829">
    <property type="entry name" value="PKS_ER"/>
    <property type="match status" value="1"/>
</dbReference>
<dbReference type="PANTHER" id="PTHR42940">
    <property type="entry name" value="ALCOHOL DEHYDROGENASE 1-RELATED"/>
    <property type="match status" value="1"/>
</dbReference>